<dbReference type="AlphaFoldDB" id="A0A7S1JKR7"/>
<dbReference type="InterPro" id="IPR011043">
    <property type="entry name" value="Gal_Oxase/kelch_b-propeller"/>
</dbReference>
<evidence type="ECO:0000256" key="1">
    <source>
        <dbReference type="ARBA" id="ARBA00022441"/>
    </source>
</evidence>
<reference evidence="4" key="1">
    <citation type="submission" date="2021-01" db="EMBL/GenBank/DDBJ databases">
        <authorList>
            <person name="Corre E."/>
            <person name="Pelletier E."/>
            <person name="Niang G."/>
            <person name="Scheremetjew M."/>
            <person name="Finn R."/>
            <person name="Kale V."/>
            <person name="Holt S."/>
            <person name="Cochrane G."/>
            <person name="Meng A."/>
            <person name="Brown T."/>
            <person name="Cohen L."/>
        </authorList>
    </citation>
    <scope>NUCLEOTIDE SEQUENCE</scope>
    <source>
        <strain evidence="4">CCMP3346</strain>
    </source>
</reference>
<dbReference type="EMBL" id="HBGB01003621">
    <property type="protein sequence ID" value="CAD9047052.1"/>
    <property type="molecule type" value="Transcribed_RNA"/>
</dbReference>
<dbReference type="Gene3D" id="2.120.10.80">
    <property type="entry name" value="Kelch-type beta propeller"/>
    <property type="match status" value="2"/>
</dbReference>
<keyword evidence="1" id="KW-0880">Kelch repeat</keyword>
<feature type="region of interest" description="Disordered" evidence="3">
    <location>
        <begin position="1"/>
        <end position="38"/>
    </location>
</feature>
<dbReference type="PANTHER" id="PTHR46344">
    <property type="entry name" value="OS02G0202900 PROTEIN"/>
    <property type="match status" value="1"/>
</dbReference>
<dbReference type="Pfam" id="PF01344">
    <property type="entry name" value="Kelch_1"/>
    <property type="match status" value="1"/>
</dbReference>
<evidence type="ECO:0000256" key="3">
    <source>
        <dbReference type="SAM" id="MobiDB-lite"/>
    </source>
</evidence>
<dbReference type="PRINTS" id="PR00501">
    <property type="entry name" value="KELCHREPEAT"/>
</dbReference>
<organism evidence="4">
    <name type="scientific">Vitrella brassicaformis</name>
    <dbReference type="NCBI Taxonomy" id="1169539"/>
    <lineage>
        <taxon>Eukaryota</taxon>
        <taxon>Sar</taxon>
        <taxon>Alveolata</taxon>
        <taxon>Colpodellida</taxon>
        <taxon>Vitrellaceae</taxon>
        <taxon>Vitrella</taxon>
    </lineage>
</organism>
<dbReference type="SUPFAM" id="SSF50965">
    <property type="entry name" value="Galactose oxidase, central domain"/>
    <property type="match status" value="1"/>
</dbReference>
<feature type="region of interest" description="Disordered" evidence="3">
    <location>
        <begin position="463"/>
        <end position="573"/>
    </location>
</feature>
<sequence length="573" mass="61135">MATEESEPQILPATDNDSPATDVVEEAEVEPAPQPQPQASLFVIGGCDDLRRHSFDCVRRSVTPWIQGKADRREEESPKGASCYEALAPMGCPRHAHAVCVATDEEIFVIGGHDGKNLLRSAEKFVISEQKWVALPNLHFQRAFLGCACVKGQHVLAIGGQGEKSVLKSVELYNPAANTWRALPPMSEPRHSCSTAVIGQRVYVFGGRDEAGNHGKVHKSCEMLELPATPGAGGVKPWRQLRPMKQARSGATAVAFKGRVFVIGGTTGVKPLQSVEIYDPKANTWQTGPPLNSARAWHSAFVWRDQIVVFGGQEPTAQYIVDTVEVLDPTPILEGVTTPSPPVMPVFPRSIAPSGASSSSALSKQQQQPPGDTCVWRVVGSTGLKDAWMYVAVPVAMPQEAEPEVEVSPPSSSAAVAVAVAAGTAASAPSRRSAPSQHNAQEQAADAGESGVISLTAQCANRQSSVVQPHQSSSAPDSVNISPSASAATANGRPDEPREMGSFSSLERPKMRTLLPMDVLAANKMQQREGRGDNGADKIVHAHLDADDEDGDQSSGRKRAQPTENDPLEWFQS</sequence>
<dbReference type="SMART" id="SM00612">
    <property type="entry name" value="Kelch"/>
    <property type="match status" value="4"/>
</dbReference>
<feature type="compositionally biased region" description="Basic and acidic residues" evidence="3">
    <location>
        <begin position="526"/>
        <end position="545"/>
    </location>
</feature>
<feature type="compositionally biased region" description="Low complexity" evidence="3">
    <location>
        <begin position="427"/>
        <end position="436"/>
    </location>
</feature>
<dbReference type="PANTHER" id="PTHR46344:SF27">
    <property type="entry name" value="KELCH REPEAT SUPERFAMILY PROTEIN"/>
    <property type="match status" value="1"/>
</dbReference>
<dbReference type="InterPro" id="IPR015915">
    <property type="entry name" value="Kelch-typ_b-propeller"/>
</dbReference>
<gene>
    <name evidence="4" type="ORF">VBRA1451_LOCUS2106</name>
</gene>
<feature type="compositionally biased region" description="Low complexity" evidence="3">
    <location>
        <begin position="463"/>
        <end position="474"/>
    </location>
</feature>
<dbReference type="Pfam" id="PF24681">
    <property type="entry name" value="Kelch_KLHDC2_KLHL20_DRC7"/>
    <property type="match status" value="1"/>
</dbReference>
<evidence type="ECO:0000256" key="2">
    <source>
        <dbReference type="ARBA" id="ARBA00022737"/>
    </source>
</evidence>
<evidence type="ECO:0000313" key="4">
    <source>
        <dbReference type="EMBL" id="CAD9047052.1"/>
    </source>
</evidence>
<name>A0A7S1JKR7_9ALVE</name>
<feature type="compositionally biased region" description="Low complexity" evidence="3">
    <location>
        <begin position="348"/>
        <end position="370"/>
    </location>
</feature>
<accession>A0A7S1JKR7</accession>
<feature type="region of interest" description="Disordered" evidence="3">
    <location>
        <begin position="347"/>
        <end position="374"/>
    </location>
</feature>
<proteinExistence type="predicted"/>
<feature type="region of interest" description="Disordered" evidence="3">
    <location>
        <begin position="427"/>
        <end position="449"/>
    </location>
</feature>
<keyword evidence="2" id="KW-0677">Repeat</keyword>
<protein>
    <submittedName>
        <fullName evidence="4">Uncharacterized protein</fullName>
    </submittedName>
</protein>
<dbReference type="InterPro" id="IPR006652">
    <property type="entry name" value="Kelch_1"/>
</dbReference>
<feature type="compositionally biased region" description="Polar residues" evidence="3">
    <location>
        <begin position="475"/>
        <end position="489"/>
    </location>
</feature>